<dbReference type="EMBL" id="JAGMUX010000009">
    <property type="protein sequence ID" value="KAH7248661.1"/>
    <property type="molecule type" value="Genomic_DNA"/>
</dbReference>
<organism evidence="1 2">
    <name type="scientific">Fusarium redolens</name>
    <dbReference type="NCBI Taxonomy" id="48865"/>
    <lineage>
        <taxon>Eukaryota</taxon>
        <taxon>Fungi</taxon>
        <taxon>Dikarya</taxon>
        <taxon>Ascomycota</taxon>
        <taxon>Pezizomycotina</taxon>
        <taxon>Sordariomycetes</taxon>
        <taxon>Hypocreomycetidae</taxon>
        <taxon>Hypocreales</taxon>
        <taxon>Nectriaceae</taxon>
        <taxon>Fusarium</taxon>
        <taxon>Fusarium redolens species complex</taxon>
    </lineage>
</organism>
<name>A0A9P9H0X6_FUSRE</name>
<dbReference type="SUPFAM" id="SSF57850">
    <property type="entry name" value="RING/U-box"/>
    <property type="match status" value="1"/>
</dbReference>
<dbReference type="OrthoDB" id="5045992at2759"/>
<dbReference type="InterPro" id="IPR013083">
    <property type="entry name" value="Znf_RING/FYVE/PHD"/>
</dbReference>
<evidence type="ECO:0000313" key="1">
    <source>
        <dbReference type="EMBL" id="KAH7248661.1"/>
    </source>
</evidence>
<keyword evidence="2" id="KW-1185">Reference proteome</keyword>
<protein>
    <recommendedName>
        <fullName evidence="3">RING-type domain-containing protein</fullName>
    </recommendedName>
</protein>
<reference evidence="1" key="1">
    <citation type="journal article" date="2021" name="Nat. Commun.">
        <title>Genetic determinants of endophytism in the Arabidopsis root mycobiome.</title>
        <authorList>
            <person name="Mesny F."/>
            <person name="Miyauchi S."/>
            <person name="Thiergart T."/>
            <person name="Pickel B."/>
            <person name="Atanasova L."/>
            <person name="Karlsson M."/>
            <person name="Huettel B."/>
            <person name="Barry K.W."/>
            <person name="Haridas S."/>
            <person name="Chen C."/>
            <person name="Bauer D."/>
            <person name="Andreopoulos W."/>
            <person name="Pangilinan J."/>
            <person name="LaButti K."/>
            <person name="Riley R."/>
            <person name="Lipzen A."/>
            <person name="Clum A."/>
            <person name="Drula E."/>
            <person name="Henrissat B."/>
            <person name="Kohler A."/>
            <person name="Grigoriev I.V."/>
            <person name="Martin F.M."/>
            <person name="Hacquard S."/>
        </authorList>
    </citation>
    <scope>NUCLEOTIDE SEQUENCE</scope>
    <source>
        <strain evidence="1">MPI-CAGE-AT-0023</strain>
    </source>
</reference>
<dbReference type="GeneID" id="70229515"/>
<dbReference type="Proteomes" id="UP000720189">
    <property type="component" value="Unassembled WGS sequence"/>
</dbReference>
<sequence length="95" mass="10629">MSITETFFPALMQACSEDPNGIQDLKLKCGICHENMTVEEEDSIDNSDDEASINRRAFIVPCMHIFCNECAVVFVKTNVLHGDTKGRHLPVQEAE</sequence>
<gene>
    <name evidence="1" type="ORF">BKA55DRAFT_690774</name>
</gene>
<evidence type="ECO:0008006" key="3">
    <source>
        <dbReference type="Google" id="ProtNLM"/>
    </source>
</evidence>
<proteinExistence type="predicted"/>
<comment type="caution">
    <text evidence="1">The sequence shown here is derived from an EMBL/GenBank/DDBJ whole genome shotgun (WGS) entry which is preliminary data.</text>
</comment>
<dbReference type="AlphaFoldDB" id="A0A9P9H0X6"/>
<dbReference type="RefSeq" id="XP_046048456.1">
    <property type="nucleotide sequence ID" value="XM_046199561.1"/>
</dbReference>
<dbReference type="Gene3D" id="3.30.40.10">
    <property type="entry name" value="Zinc/RING finger domain, C3HC4 (zinc finger)"/>
    <property type="match status" value="1"/>
</dbReference>
<accession>A0A9P9H0X6</accession>
<evidence type="ECO:0000313" key="2">
    <source>
        <dbReference type="Proteomes" id="UP000720189"/>
    </source>
</evidence>